<evidence type="ECO:0000256" key="4">
    <source>
        <dbReference type="ARBA" id="ARBA00022833"/>
    </source>
</evidence>
<evidence type="ECO:0000259" key="8">
    <source>
        <dbReference type="SMART" id="SM00829"/>
    </source>
</evidence>
<name>A0A075H084_9ARCH</name>
<dbReference type="InterPro" id="IPR011032">
    <property type="entry name" value="GroES-like_sf"/>
</dbReference>
<evidence type="ECO:0000256" key="7">
    <source>
        <dbReference type="RuleBase" id="RU361277"/>
    </source>
</evidence>
<dbReference type="InterPro" id="IPR013154">
    <property type="entry name" value="ADH-like_N"/>
</dbReference>
<dbReference type="EC" id="1.1.1.1" evidence="9"/>
<reference evidence="9" key="1">
    <citation type="journal article" date="2014" name="Genome Biol. Evol.">
        <title>Pangenome evidence for extensive interdomain horizontal transfer affecting lineage core and shell genes in uncultured planktonic thaumarchaeota and euryarchaeota.</title>
        <authorList>
            <person name="Deschamps P."/>
            <person name="Zivanovic Y."/>
            <person name="Moreira D."/>
            <person name="Rodriguez-Valera F."/>
            <person name="Lopez-Garcia P."/>
        </authorList>
    </citation>
    <scope>NUCLEOTIDE SEQUENCE</scope>
</reference>
<dbReference type="PANTHER" id="PTHR42940">
    <property type="entry name" value="ALCOHOL DEHYDROGENASE 1-RELATED"/>
    <property type="match status" value="1"/>
</dbReference>
<dbReference type="SUPFAM" id="SSF51735">
    <property type="entry name" value="NAD(P)-binding Rossmann-fold domains"/>
    <property type="match status" value="1"/>
</dbReference>
<dbReference type="GO" id="GO:0008270">
    <property type="term" value="F:zinc ion binding"/>
    <property type="evidence" value="ECO:0007669"/>
    <property type="project" value="InterPro"/>
</dbReference>
<evidence type="ECO:0000256" key="2">
    <source>
        <dbReference type="ARBA" id="ARBA00008072"/>
    </source>
</evidence>
<dbReference type="Pfam" id="PF00107">
    <property type="entry name" value="ADH_zinc_N"/>
    <property type="match status" value="1"/>
</dbReference>
<comment type="cofactor">
    <cofactor evidence="1 7">
        <name>Zn(2+)</name>
        <dbReference type="ChEBI" id="CHEBI:29105"/>
    </cofactor>
</comment>
<keyword evidence="4 7" id="KW-0862">Zinc</keyword>
<organism evidence="9">
    <name type="scientific">uncultured marine thaumarchaeote KM3_31_E07</name>
    <dbReference type="NCBI Taxonomy" id="1456118"/>
    <lineage>
        <taxon>Archaea</taxon>
        <taxon>Nitrososphaerota</taxon>
        <taxon>environmental samples</taxon>
    </lineage>
</organism>
<dbReference type="Pfam" id="PF08240">
    <property type="entry name" value="ADH_N"/>
    <property type="match status" value="1"/>
</dbReference>
<evidence type="ECO:0000256" key="3">
    <source>
        <dbReference type="ARBA" id="ARBA00022723"/>
    </source>
</evidence>
<gene>
    <name evidence="9" type="primary">adhP</name>
</gene>
<dbReference type="EMBL" id="KF900834">
    <property type="protein sequence ID" value="AIF08545.1"/>
    <property type="molecule type" value="Genomic_DNA"/>
</dbReference>
<dbReference type="PROSITE" id="PS00059">
    <property type="entry name" value="ADH_ZINC"/>
    <property type="match status" value="1"/>
</dbReference>
<keyword evidence="6" id="KW-0520">NAD</keyword>
<proteinExistence type="inferred from homology"/>
<dbReference type="CDD" id="cd05284">
    <property type="entry name" value="arabinose_DH_like"/>
    <property type="match status" value="1"/>
</dbReference>
<comment type="similarity">
    <text evidence="2 7">Belongs to the zinc-containing alcohol dehydrogenase family.</text>
</comment>
<evidence type="ECO:0000256" key="6">
    <source>
        <dbReference type="ARBA" id="ARBA00023027"/>
    </source>
</evidence>
<dbReference type="GO" id="GO:0004022">
    <property type="term" value="F:alcohol dehydrogenase (NAD+) activity"/>
    <property type="evidence" value="ECO:0007669"/>
    <property type="project" value="UniProtKB-EC"/>
</dbReference>
<accession>A0A075H084</accession>
<dbReference type="Gene3D" id="3.40.50.720">
    <property type="entry name" value="NAD(P)-binding Rossmann-like Domain"/>
    <property type="match status" value="1"/>
</dbReference>
<dbReference type="Gene3D" id="3.90.180.10">
    <property type="entry name" value="Medium-chain alcohol dehydrogenases, catalytic domain"/>
    <property type="match status" value="1"/>
</dbReference>
<keyword evidence="3 7" id="KW-0479">Metal-binding</keyword>
<protein>
    <submittedName>
        <fullName evidence="9">Alcohol dehydrogenase (AdhP)</fullName>
        <ecNumber evidence="9">1.1.1.1</ecNumber>
    </submittedName>
</protein>
<dbReference type="AlphaFoldDB" id="A0A075H084"/>
<dbReference type="SUPFAM" id="SSF50129">
    <property type="entry name" value="GroES-like"/>
    <property type="match status" value="1"/>
</dbReference>
<dbReference type="InterPro" id="IPR020843">
    <property type="entry name" value="ER"/>
</dbReference>
<dbReference type="SMART" id="SM00829">
    <property type="entry name" value="PKS_ER"/>
    <property type="match status" value="1"/>
</dbReference>
<dbReference type="InterPro" id="IPR036291">
    <property type="entry name" value="NAD(P)-bd_dom_sf"/>
</dbReference>
<feature type="domain" description="Enoyl reductase (ER)" evidence="8">
    <location>
        <begin position="11"/>
        <end position="338"/>
    </location>
</feature>
<evidence type="ECO:0000256" key="1">
    <source>
        <dbReference type="ARBA" id="ARBA00001947"/>
    </source>
</evidence>
<keyword evidence="5 9" id="KW-0560">Oxidoreductase</keyword>
<dbReference type="PANTHER" id="PTHR42940:SF8">
    <property type="entry name" value="VACUOLAR PROTEIN SORTING-ASSOCIATED PROTEIN 11"/>
    <property type="match status" value="1"/>
</dbReference>
<sequence length="341" mass="36511">MVRAARFYEIGKSLKLEDVDIPEVGDNDVLLKIKAAGMCHSDIHIIDGVIASMPPVTLGHEIAGEVAEIGTNVKNFTRGEKAVVHFLSPCGTCNCCLAGNGMICENLFVRPGYGFSADGGYAEYCKVDAERLVHLPDIPLDFAATLGCAGITAYHAINNKNKLDLMDDVAIYGVGGVGMYALQLAKLRGARVIAIGRNEEKLKMAESLGADYVINASTNKIKDEIKKITNGRGVDVMIDFVVSDESIKHSSSSLTNGGKMILVGVSNKPISINPQVFVLKEFSLTGSLVGNKNELIDLVKLAKSGKLKSIVTKEFALDDINNALELLRNGKIVGRGCISIQ</sequence>
<dbReference type="InterPro" id="IPR013149">
    <property type="entry name" value="ADH-like_C"/>
</dbReference>
<evidence type="ECO:0000313" key="9">
    <source>
        <dbReference type="EMBL" id="AIF08545.1"/>
    </source>
</evidence>
<evidence type="ECO:0000256" key="5">
    <source>
        <dbReference type="ARBA" id="ARBA00023002"/>
    </source>
</evidence>
<dbReference type="InterPro" id="IPR002328">
    <property type="entry name" value="ADH_Zn_CS"/>
</dbReference>
<dbReference type="FunFam" id="3.40.50.720:FF:000039">
    <property type="entry name" value="Alcohol dehydrogenase AdhP"/>
    <property type="match status" value="1"/>
</dbReference>